<protein>
    <submittedName>
        <fullName evidence="1">Uncharacterized protein</fullName>
    </submittedName>
</protein>
<organism evidence="1 2">
    <name type="scientific">Caerostris extrusa</name>
    <name type="common">Bark spider</name>
    <name type="synonym">Caerostris bankana</name>
    <dbReference type="NCBI Taxonomy" id="172846"/>
    <lineage>
        <taxon>Eukaryota</taxon>
        <taxon>Metazoa</taxon>
        <taxon>Ecdysozoa</taxon>
        <taxon>Arthropoda</taxon>
        <taxon>Chelicerata</taxon>
        <taxon>Arachnida</taxon>
        <taxon>Araneae</taxon>
        <taxon>Araneomorphae</taxon>
        <taxon>Entelegynae</taxon>
        <taxon>Araneoidea</taxon>
        <taxon>Araneidae</taxon>
        <taxon>Caerostris</taxon>
    </lineage>
</organism>
<dbReference type="EMBL" id="BPLR01009081">
    <property type="protein sequence ID" value="GIY29494.1"/>
    <property type="molecule type" value="Genomic_DNA"/>
</dbReference>
<accession>A0AAV4S670</accession>
<dbReference type="Proteomes" id="UP001054945">
    <property type="component" value="Unassembled WGS sequence"/>
</dbReference>
<name>A0AAV4S670_CAEEX</name>
<sequence>MGKLIIALAPHARLGGAALFLWEKKPLGQFSVETRTRKFHLLCKFYAFIHNFLLILGPDIHDFLVSDFLTFLLTFPGSYHPGPFILGMKMS</sequence>
<evidence type="ECO:0000313" key="1">
    <source>
        <dbReference type="EMBL" id="GIY29494.1"/>
    </source>
</evidence>
<proteinExistence type="predicted"/>
<evidence type="ECO:0000313" key="2">
    <source>
        <dbReference type="Proteomes" id="UP001054945"/>
    </source>
</evidence>
<dbReference type="AlphaFoldDB" id="A0AAV4S670"/>
<reference evidence="1 2" key="1">
    <citation type="submission" date="2021-06" db="EMBL/GenBank/DDBJ databases">
        <title>Caerostris extrusa draft genome.</title>
        <authorList>
            <person name="Kono N."/>
            <person name="Arakawa K."/>
        </authorList>
    </citation>
    <scope>NUCLEOTIDE SEQUENCE [LARGE SCALE GENOMIC DNA]</scope>
</reference>
<keyword evidence="2" id="KW-1185">Reference proteome</keyword>
<comment type="caution">
    <text evidence="1">The sequence shown here is derived from an EMBL/GenBank/DDBJ whole genome shotgun (WGS) entry which is preliminary data.</text>
</comment>
<gene>
    <name evidence="1" type="ORF">CEXT_148231</name>
</gene>